<reference evidence="1 2" key="1">
    <citation type="submission" date="2016-01" db="EMBL/GenBank/DDBJ databases">
        <authorList>
            <person name="Oliw E.H."/>
        </authorList>
    </citation>
    <scope>NUCLEOTIDE SEQUENCE [LARGE SCALE GENOMIC DNA]</scope>
    <source>
        <strain evidence="1 2">Zutra 3-1</strain>
    </source>
</reference>
<proteinExistence type="predicted"/>
<accession>A0A1S7S4V4</accession>
<gene>
    <name evidence="1" type="ORF">AGR7C_pTi0006</name>
</gene>
<dbReference type="Proteomes" id="UP000191987">
    <property type="component" value="Unassembled WGS sequence"/>
</dbReference>
<dbReference type="AlphaFoldDB" id="A0A1S7S4V4"/>
<organism evidence="1 2">
    <name type="scientific">Agrobacterium deltaense Zutra 3/1</name>
    <dbReference type="NCBI Taxonomy" id="1183427"/>
    <lineage>
        <taxon>Bacteria</taxon>
        <taxon>Pseudomonadati</taxon>
        <taxon>Pseudomonadota</taxon>
        <taxon>Alphaproteobacteria</taxon>
        <taxon>Hyphomicrobiales</taxon>
        <taxon>Rhizobiaceae</taxon>
        <taxon>Rhizobium/Agrobacterium group</taxon>
        <taxon>Agrobacterium</taxon>
    </lineage>
</organism>
<evidence type="ECO:0000313" key="1">
    <source>
        <dbReference type="EMBL" id="CUX62663.1"/>
    </source>
</evidence>
<evidence type="ECO:0000313" key="2">
    <source>
        <dbReference type="Proteomes" id="UP000191987"/>
    </source>
</evidence>
<sequence>MADPPENPQGIFMVLFVVTDLNTETVTHLKGVEPGIDDGAGIPQSCVFRSEIGTLSCRNPFHPQERVF</sequence>
<name>A0A1S7S4V4_9HYPH</name>
<dbReference type="EMBL" id="FBWG01000050">
    <property type="protein sequence ID" value="CUX62663.1"/>
    <property type="molecule type" value="Genomic_DNA"/>
</dbReference>
<protein>
    <submittedName>
        <fullName evidence="1">Uncharacterized protein</fullName>
    </submittedName>
</protein>